<protein>
    <submittedName>
        <fullName evidence="4">Glycoside hydrolase clan GH-D</fullName>
    </submittedName>
</protein>
<dbReference type="Pfam" id="PF02065">
    <property type="entry name" value="Melibiase"/>
    <property type="match status" value="1"/>
</dbReference>
<gene>
    <name evidence="4" type="ORF">BN580_00705</name>
</gene>
<dbReference type="EMBL" id="CBFW010000027">
    <property type="protein sequence ID" value="CDC70320.1"/>
    <property type="molecule type" value="Genomic_DNA"/>
</dbReference>
<dbReference type="Proteomes" id="UP000017938">
    <property type="component" value="Unassembled WGS sequence"/>
</dbReference>
<accession>R6TDK4</accession>
<dbReference type="Pfam" id="PF16874">
    <property type="entry name" value="Glyco_hydro_36C"/>
    <property type="match status" value="1"/>
</dbReference>
<evidence type="ECO:0000313" key="5">
    <source>
        <dbReference type="Proteomes" id="UP000017938"/>
    </source>
</evidence>
<reference evidence="4" key="1">
    <citation type="submission" date="2012-11" db="EMBL/GenBank/DDBJ databases">
        <title>Dependencies among metagenomic species, viruses, plasmids and units of genetic variation.</title>
        <authorList>
            <person name="Nielsen H.B."/>
            <person name="Almeida M."/>
            <person name="Juncker A.S."/>
            <person name="Rasmussen S."/>
            <person name="Li J."/>
            <person name="Sunagawa S."/>
            <person name="Plichta D."/>
            <person name="Gautier L."/>
            <person name="Le Chatelier E."/>
            <person name="Peletier E."/>
            <person name="Bonde I."/>
            <person name="Nielsen T."/>
            <person name="Manichanh C."/>
            <person name="Arumugam M."/>
            <person name="Batto J."/>
            <person name="Santos M.B.Q.D."/>
            <person name="Blom N."/>
            <person name="Borruel N."/>
            <person name="Burgdorf K.S."/>
            <person name="Boumezbeur F."/>
            <person name="Casellas F."/>
            <person name="Dore J."/>
            <person name="Guarner F."/>
            <person name="Hansen T."/>
            <person name="Hildebrand F."/>
            <person name="Kaas R.S."/>
            <person name="Kennedy S."/>
            <person name="Kristiansen K."/>
            <person name="Kultima J.R."/>
            <person name="Leonard P."/>
            <person name="Levenez F."/>
            <person name="Lund O."/>
            <person name="Moumen B."/>
            <person name="Le Paslier D."/>
            <person name="Pons N."/>
            <person name="Pedersen O."/>
            <person name="Prifti E."/>
            <person name="Qin J."/>
            <person name="Raes J."/>
            <person name="Tap J."/>
            <person name="Tims S."/>
            <person name="Ussery D.W."/>
            <person name="Yamada T."/>
            <person name="MetaHit consortium"/>
            <person name="Renault P."/>
            <person name="Sicheritz-Ponten T."/>
            <person name="Bork P."/>
            <person name="Wang J."/>
            <person name="Brunak S."/>
            <person name="Ehrlich S.D."/>
        </authorList>
    </citation>
    <scope>NUCLEOTIDE SEQUENCE [LARGE SCALE GENOMIC DNA]</scope>
</reference>
<feature type="domain" description="Glycosyl hydrolase family 36 C-terminal" evidence="3">
    <location>
        <begin position="700"/>
        <end position="779"/>
    </location>
</feature>
<dbReference type="InterPro" id="IPR031705">
    <property type="entry name" value="Glyco_hydro_36_C"/>
</dbReference>
<evidence type="ECO:0000256" key="1">
    <source>
        <dbReference type="ARBA" id="ARBA00022801"/>
    </source>
</evidence>
<evidence type="ECO:0000256" key="2">
    <source>
        <dbReference type="ARBA" id="ARBA00023295"/>
    </source>
</evidence>
<comment type="caution">
    <text evidence="4">The sequence shown here is derived from an EMBL/GenBank/DDBJ whole genome shotgun (WGS) entry which is preliminary data.</text>
</comment>
<organism evidence="4 5">
    <name type="scientific">Candidatus Colimorpha enterica</name>
    <dbReference type="NCBI Taxonomy" id="3083063"/>
    <lineage>
        <taxon>Bacteria</taxon>
        <taxon>Pseudomonadati</taxon>
        <taxon>Bacteroidota</taxon>
        <taxon>Bacteroidia</taxon>
        <taxon>Bacteroidales</taxon>
        <taxon>Candidatus Colimorpha</taxon>
    </lineage>
</organism>
<name>R6TDK4_9BACT</name>
<dbReference type="Gene3D" id="3.20.20.70">
    <property type="entry name" value="Aldolase class I"/>
    <property type="match status" value="1"/>
</dbReference>
<dbReference type="AlphaFoldDB" id="R6TDK4"/>
<dbReference type="InterPro" id="IPR017853">
    <property type="entry name" value="GH"/>
</dbReference>
<dbReference type="STRING" id="1263015.BN580_00705"/>
<dbReference type="SUPFAM" id="SSF51445">
    <property type="entry name" value="(Trans)glycosidases"/>
    <property type="match status" value="1"/>
</dbReference>
<sequence length="781" mass="88086">MKLTLTDARNAAGRYGLQKRLSAVLLLILLILGLLSCGRSEGTGETSDTVTDKISETGGEDKVNISESAKKEWVLASSRAEMRIRAGDTGFSVESLCALEDKYNWISAAVKETALVSSVIDEETGSTVNLNWRYEKGVLEEGSEHLSLTLYFCDSNSMLTYTARFRCLKKSETFEVCGAYANNSARNARINISSVFALSFSADEPIKAWTFKKQSGEAEGYNQFPGSGHYITDFSDGMTEVRVETNVNQDWGGNGYIPIVYYTLGDLRGLYTAVEWSSCAIYARQEGDVINERVALSPSRTFSTVLAANGNLEIPTVYLGIYNGDIEIGSNQFKRWFFENKSPASLKEDPEEPLTQMAMQQPLGTMSDMGVQSVQWDYGWWAEDGFAEYEGSWELRSQAVRNDLMTYYSCLTMEKFGKLVTRSYNMNFTVYALLHDTQDRNGRPTADAGEFNSIQHPDWFCNRRIAEKMGRSADLGNEECVKYLKTAMSDFFNKNHIGTWRSDFEPICRSSDLKNRHDANGTDVQYWCSVGFYDLLGYLHENVKPFRYECCSSGGSLKDYATLKYATVINCEDSYNYLSLRMNFYDTSYCIPPAQIQLNCSMEPFCRESKWFYLPGKVNMEESELTSAAKDYGMRSILVGVPYITNSTPLDENGRLAFGMNDYISRYFNLYNEKIKPLVKYGDLYHILPRPNGEDWDGVMYSDADSQSEIKGAVFLFKPSSAEGMTKTVILRGLDEETSYSVCFEDRTEQNTVMTGKELMTYGLTVNISEDLGSEIIWIIA</sequence>
<dbReference type="InterPro" id="IPR013785">
    <property type="entry name" value="Aldolase_TIM"/>
</dbReference>
<evidence type="ECO:0000259" key="3">
    <source>
        <dbReference type="Pfam" id="PF16874"/>
    </source>
</evidence>
<dbReference type="Gene3D" id="2.60.40.1180">
    <property type="entry name" value="Golgi alpha-mannosidase II"/>
    <property type="match status" value="1"/>
</dbReference>
<dbReference type="InterPro" id="IPR013780">
    <property type="entry name" value="Glyco_hydro_b"/>
</dbReference>
<keyword evidence="2" id="KW-0326">Glycosidase</keyword>
<proteinExistence type="predicted"/>
<evidence type="ECO:0000313" key="4">
    <source>
        <dbReference type="EMBL" id="CDC70320.1"/>
    </source>
</evidence>
<keyword evidence="1 4" id="KW-0378">Hydrolase</keyword>
<dbReference type="GO" id="GO:0016798">
    <property type="term" value="F:hydrolase activity, acting on glycosyl bonds"/>
    <property type="evidence" value="ECO:0007669"/>
    <property type="project" value="UniProtKB-KW"/>
</dbReference>